<evidence type="ECO:0000256" key="2">
    <source>
        <dbReference type="HAMAP-Rule" id="MF_01550"/>
    </source>
</evidence>
<proteinExistence type="inferred from homology"/>
<keyword evidence="1 2" id="KW-0378">Hydrolase</keyword>
<feature type="domain" description="Ppx/GppA phosphatase C-terminal" evidence="4">
    <location>
        <begin position="315"/>
        <end position="489"/>
    </location>
</feature>
<dbReference type="FunFam" id="3.30.420.40:FF:000023">
    <property type="entry name" value="Guanosine-5'-triphosphate,3'-diphosphate pyrophosphatase"/>
    <property type="match status" value="1"/>
</dbReference>
<sequence>MREAPLTTPQPQQYYAAVDLGSNSFHLMVVRVVHGCIHIVGKVKQKVRLAAGLDEEFQLDDLSMERGWKCLEAFAERLQDIPAANIQVVATATLRLARNAEQFIQKAERILGHPIRVISGEEEAKQIYLGVAYTSANQGNSLVIDIGGASTEVILGTGFSPKQLVSLNMGCVTFMERFFPDGVLSQQNFAVAQQAARALLAPVADQFTCFEWRQCLGASGTPQAITEILVAQDINDTIRLSYLDKLMQQCIDCGSLDALSIEGLSEARKPVFASGLAILRVLFELLGIQQMQIAGGALREGLLYGMLENIHHNDIRQRTLDALVERFHIEEAQAHRVVETALMLYQQLPHNDIHCQLDAEAVLVAAAKLHEIGLHIDFKHSHQHGNYILSHISMPGFTKLQQECICALVGSHRQDIDQSAFGAFQQEVKVVLQDLCKVLRIAHVLCIRRKDHLLPPIQLGVETEGLRLGFPDGWLKKHPLLDAELANEKWLQYKAGWALNIE</sequence>
<dbReference type="SUPFAM" id="SSF53067">
    <property type="entry name" value="Actin-like ATPase domain"/>
    <property type="match status" value="2"/>
</dbReference>
<comment type="pathway">
    <text evidence="2">Purine metabolism; ppGpp biosynthesis; ppGpp from GTP: step 2/2.</text>
</comment>
<dbReference type="Proteomes" id="UP000606935">
    <property type="component" value="Unassembled WGS sequence"/>
</dbReference>
<evidence type="ECO:0000259" key="4">
    <source>
        <dbReference type="Pfam" id="PF21447"/>
    </source>
</evidence>
<dbReference type="EMBL" id="BMLS01000004">
    <property type="protein sequence ID" value="GGO71432.1"/>
    <property type="molecule type" value="Genomic_DNA"/>
</dbReference>
<dbReference type="PANTHER" id="PTHR30005:SF0">
    <property type="entry name" value="RETROGRADE REGULATION PROTEIN 2"/>
    <property type="match status" value="1"/>
</dbReference>
<dbReference type="GO" id="GO:0015970">
    <property type="term" value="P:guanosine tetraphosphate biosynthetic process"/>
    <property type="evidence" value="ECO:0007669"/>
    <property type="project" value="UniProtKB-UniRule"/>
</dbReference>
<protein>
    <recommendedName>
        <fullName evidence="2">Guanosine-5'-triphosphate,3'-diphosphate pyrophosphatase</fullName>
        <ecNumber evidence="2">3.6.1.40</ecNumber>
    </recommendedName>
    <alternativeName>
        <fullName evidence="2">Guanosine pentaphosphate phosphohydrolase</fullName>
    </alternativeName>
    <alternativeName>
        <fullName evidence="2">pppGpp-5'-phosphohydrolase</fullName>
    </alternativeName>
</protein>
<dbReference type="SUPFAM" id="SSF109604">
    <property type="entry name" value="HD-domain/PDEase-like"/>
    <property type="match status" value="1"/>
</dbReference>
<dbReference type="RefSeq" id="WP_188696182.1">
    <property type="nucleotide sequence ID" value="NZ_BMLS01000004.1"/>
</dbReference>
<evidence type="ECO:0000259" key="3">
    <source>
        <dbReference type="Pfam" id="PF02541"/>
    </source>
</evidence>
<dbReference type="PIRSF" id="PIRSF001267">
    <property type="entry name" value="Pyrophosphatase_GppA_Ppx"/>
    <property type="match status" value="1"/>
</dbReference>
<comment type="function">
    <text evidence="2">Catalyzes the conversion of pppGpp to ppGpp. Guanosine pentaphosphate (pppGpp) is a cytoplasmic signaling molecule which together with ppGpp controls the 'stringent response', an adaptive process that allows bacteria to respond to amino acid starvation, resulting in the coordinated regulation of numerous cellular activities.</text>
</comment>
<organism evidence="5 6">
    <name type="scientific">Bowmanella pacifica</name>
    <dbReference type="NCBI Taxonomy" id="502051"/>
    <lineage>
        <taxon>Bacteria</taxon>
        <taxon>Pseudomonadati</taxon>
        <taxon>Pseudomonadota</taxon>
        <taxon>Gammaproteobacteria</taxon>
        <taxon>Alteromonadales</taxon>
        <taxon>Alteromonadaceae</taxon>
        <taxon>Bowmanella</taxon>
    </lineage>
</organism>
<comment type="catalytic activity">
    <reaction evidence="2">
        <text>guanosine 3'-diphosphate 5'-triphosphate + H2O = guanosine 3',5'-bis(diphosphate) + phosphate + H(+)</text>
        <dbReference type="Rhea" id="RHEA:13073"/>
        <dbReference type="ChEBI" id="CHEBI:15377"/>
        <dbReference type="ChEBI" id="CHEBI:15378"/>
        <dbReference type="ChEBI" id="CHEBI:43474"/>
        <dbReference type="ChEBI" id="CHEBI:77828"/>
        <dbReference type="ChEBI" id="CHEBI:142410"/>
        <dbReference type="EC" id="3.6.1.40"/>
    </reaction>
</comment>
<dbReference type="FunFam" id="3.30.420.150:FF:000001">
    <property type="entry name" value="Guanosine-5'-triphosphate,3'-diphosphate pyrophosphatase"/>
    <property type="match status" value="1"/>
</dbReference>
<dbReference type="InterPro" id="IPR003695">
    <property type="entry name" value="Ppx_GppA_N"/>
</dbReference>
<dbReference type="PANTHER" id="PTHR30005">
    <property type="entry name" value="EXOPOLYPHOSPHATASE"/>
    <property type="match status" value="1"/>
</dbReference>
<dbReference type="InterPro" id="IPR030673">
    <property type="entry name" value="PyroPPase_GppA_Ppx"/>
</dbReference>
<dbReference type="GO" id="GO:0015949">
    <property type="term" value="P:nucleobase-containing small molecule interconversion"/>
    <property type="evidence" value="ECO:0007669"/>
    <property type="project" value="TreeGrafter"/>
</dbReference>
<dbReference type="AlphaFoldDB" id="A0A918DK23"/>
<comment type="caution">
    <text evidence="5">The sequence shown here is derived from an EMBL/GenBank/DDBJ whole genome shotgun (WGS) entry which is preliminary data.</text>
</comment>
<gene>
    <name evidence="2 5" type="primary">gppA</name>
    <name evidence="5" type="ORF">GCM10010982_27210</name>
</gene>
<feature type="domain" description="Ppx/GppA phosphatase N-terminal" evidence="3">
    <location>
        <begin position="29"/>
        <end position="309"/>
    </location>
</feature>
<evidence type="ECO:0000256" key="1">
    <source>
        <dbReference type="ARBA" id="ARBA00022801"/>
    </source>
</evidence>
<dbReference type="InterPro" id="IPR050273">
    <property type="entry name" value="GppA/Ppx_hydrolase"/>
</dbReference>
<evidence type="ECO:0000313" key="5">
    <source>
        <dbReference type="EMBL" id="GGO71432.1"/>
    </source>
</evidence>
<dbReference type="GO" id="GO:0008894">
    <property type="term" value="F:guanosine-5'-triphosphate,3'-diphosphate diphosphatase activity"/>
    <property type="evidence" value="ECO:0007669"/>
    <property type="project" value="UniProtKB-UniRule"/>
</dbReference>
<dbReference type="HAMAP" id="MF_01550">
    <property type="entry name" value="GppA"/>
    <property type="match status" value="1"/>
</dbReference>
<dbReference type="Gene3D" id="1.10.3210.10">
    <property type="entry name" value="Hypothetical protein af1432"/>
    <property type="match status" value="1"/>
</dbReference>
<reference evidence="5" key="2">
    <citation type="submission" date="2020-09" db="EMBL/GenBank/DDBJ databases">
        <authorList>
            <person name="Sun Q."/>
            <person name="Zhou Y."/>
        </authorList>
    </citation>
    <scope>NUCLEOTIDE SEQUENCE</scope>
    <source>
        <strain evidence="5">CGMCC 1.7086</strain>
    </source>
</reference>
<name>A0A918DK23_9ALTE</name>
<dbReference type="GO" id="GO:0015974">
    <property type="term" value="P:guanosine pentaphosphate catabolic process"/>
    <property type="evidence" value="ECO:0007669"/>
    <property type="project" value="InterPro"/>
</dbReference>
<evidence type="ECO:0000313" key="6">
    <source>
        <dbReference type="Proteomes" id="UP000606935"/>
    </source>
</evidence>
<dbReference type="Gene3D" id="3.30.420.40">
    <property type="match status" value="1"/>
</dbReference>
<keyword evidence="6" id="KW-1185">Reference proteome</keyword>
<dbReference type="InterPro" id="IPR043129">
    <property type="entry name" value="ATPase_NBD"/>
</dbReference>
<dbReference type="Gene3D" id="3.30.420.150">
    <property type="entry name" value="Exopolyphosphatase. Domain 2"/>
    <property type="match status" value="1"/>
</dbReference>
<accession>A0A918DK23</accession>
<dbReference type="Pfam" id="PF21447">
    <property type="entry name" value="Ppx-GppA_III"/>
    <property type="match status" value="1"/>
</dbReference>
<dbReference type="Pfam" id="PF02541">
    <property type="entry name" value="Ppx-GppA"/>
    <property type="match status" value="1"/>
</dbReference>
<dbReference type="InterPro" id="IPR048950">
    <property type="entry name" value="Ppx_GppA_C"/>
</dbReference>
<reference evidence="5" key="1">
    <citation type="journal article" date="2014" name="Int. J. Syst. Evol. Microbiol.">
        <title>Complete genome sequence of Corynebacterium casei LMG S-19264T (=DSM 44701T), isolated from a smear-ripened cheese.</title>
        <authorList>
            <consortium name="US DOE Joint Genome Institute (JGI-PGF)"/>
            <person name="Walter F."/>
            <person name="Albersmeier A."/>
            <person name="Kalinowski J."/>
            <person name="Ruckert C."/>
        </authorList>
    </citation>
    <scope>NUCLEOTIDE SEQUENCE</scope>
    <source>
        <strain evidence="5">CGMCC 1.7086</strain>
    </source>
</reference>
<dbReference type="InterPro" id="IPR023709">
    <property type="entry name" value="Guo-5TP_3DP_PyrP"/>
</dbReference>
<dbReference type="EC" id="3.6.1.40" evidence="2"/>
<comment type="similarity">
    <text evidence="2">Belongs to the GppA/Ppx family. GppA subfamily.</text>
</comment>